<dbReference type="OrthoDB" id="5183197at2"/>
<evidence type="ECO:0000313" key="3">
    <source>
        <dbReference type="Proteomes" id="UP000198362"/>
    </source>
</evidence>
<evidence type="ECO:0008006" key="4">
    <source>
        <dbReference type="Google" id="ProtNLM"/>
    </source>
</evidence>
<name>A0A239P3R9_9ACTN</name>
<feature type="transmembrane region" description="Helical" evidence="1">
    <location>
        <begin position="207"/>
        <end position="230"/>
    </location>
</feature>
<proteinExistence type="predicted"/>
<keyword evidence="3" id="KW-1185">Reference proteome</keyword>
<protein>
    <recommendedName>
        <fullName evidence="4">CDP-diglyceride synthetase</fullName>
    </recommendedName>
</protein>
<keyword evidence="1" id="KW-1133">Transmembrane helix</keyword>
<feature type="transmembrane region" description="Helical" evidence="1">
    <location>
        <begin position="145"/>
        <end position="167"/>
    </location>
</feature>
<gene>
    <name evidence="2" type="ORF">SAMN05421812_113180</name>
</gene>
<feature type="transmembrane region" description="Helical" evidence="1">
    <location>
        <begin position="32"/>
        <end position="51"/>
    </location>
</feature>
<reference evidence="2 3" key="1">
    <citation type="submission" date="2017-06" db="EMBL/GenBank/DDBJ databases">
        <authorList>
            <person name="Kim H.J."/>
            <person name="Triplett B.A."/>
        </authorList>
    </citation>
    <scope>NUCLEOTIDE SEQUENCE [LARGE SCALE GENOMIC DNA]</scope>
    <source>
        <strain evidence="2 3">CGMCC 4.5593</strain>
    </source>
</reference>
<keyword evidence="1" id="KW-0812">Transmembrane</keyword>
<feature type="transmembrane region" description="Helical" evidence="1">
    <location>
        <begin position="236"/>
        <end position="258"/>
    </location>
</feature>
<sequence length="300" mass="30515">MFPSTSPATSADAGAPDDEDLEEIEITPVRPALSVAIAVFSGLVGIGLIFGAQSSSPGARVPFALMLAGVQALFVLAWLMATRPPAPLVVGGVCLVVAGWSDLHTVRAAEPGLGTLGLIGLAGVAVAVAGQAIRPDDRRRISESLRSTLVLVLGMVAFASLVMLSRIPLGTQVILLCVTASAVALMVARIADAVYPKPRLAPQVPRGASGVIFGAMAGTLLSAVLGSYLFTFSPSSAAVVGLVAAVFAVLADLAADYSEAGRQMAGDRPTLWVARHMQGPLGGFALAAPAAYAMTVLFLT</sequence>
<feature type="transmembrane region" description="Helical" evidence="1">
    <location>
        <begin position="173"/>
        <end position="195"/>
    </location>
</feature>
<feature type="transmembrane region" description="Helical" evidence="1">
    <location>
        <begin position="63"/>
        <end position="81"/>
    </location>
</feature>
<dbReference type="AlphaFoldDB" id="A0A239P3R9"/>
<organism evidence="2 3">
    <name type="scientific">Asanoa hainanensis</name>
    <dbReference type="NCBI Taxonomy" id="560556"/>
    <lineage>
        <taxon>Bacteria</taxon>
        <taxon>Bacillati</taxon>
        <taxon>Actinomycetota</taxon>
        <taxon>Actinomycetes</taxon>
        <taxon>Micromonosporales</taxon>
        <taxon>Micromonosporaceae</taxon>
        <taxon>Asanoa</taxon>
    </lineage>
</organism>
<evidence type="ECO:0000256" key="1">
    <source>
        <dbReference type="SAM" id="Phobius"/>
    </source>
</evidence>
<dbReference type="RefSeq" id="WP_089253596.1">
    <property type="nucleotide sequence ID" value="NZ_FZPH01000013.1"/>
</dbReference>
<keyword evidence="1" id="KW-0472">Membrane</keyword>
<dbReference type="Proteomes" id="UP000198362">
    <property type="component" value="Unassembled WGS sequence"/>
</dbReference>
<accession>A0A239P3R9</accession>
<evidence type="ECO:0000313" key="2">
    <source>
        <dbReference type="EMBL" id="SNT61726.1"/>
    </source>
</evidence>
<feature type="transmembrane region" description="Helical" evidence="1">
    <location>
        <begin position="113"/>
        <end position="133"/>
    </location>
</feature>
<feature type="transmembrane region" description="Helical" evidence="1">
    <location>
        <begin position="279"/>
        <end position="299"/>
    </location>
</feature>
<dbReference type="EMBL" id="FZPH01000013">
    <property type="protein sequence ID" value="SNT61726.1"/>
    <property type="molecule type" value="Genomic_DNA"/>
</dbReference>